<dbReference type="EMBL" id="JAUESC010000387">
    <property type="protein sequence ID" value="KAK0573717.1"/>
    <property type="molecule type" value="Genomic_DNA"/>
</dbReference>
<evidence type="ECO:0000313" key="2">
    <source>
        <dbReference type="EMBL" id="KAK0573717.1"/>
    </source>
</evidence>
<evidence type="ECO:0000313" key="3">
    <source>
        <dbReference type="Proteomes" id="UP001168877"/>
    </source>
</evidence>
<evidence type="ECO:0000256" key="1">
    <source>
        <dbReference type="SAM" id="MobiDB-lite"/>
    </source>
</evidence>
<reference evidence="2" key="2">
    <citation type="submission" date="2023-06" db="EMBL/GenBank/DDBJ databases">
        <authorList>
            <person name="Swenson N.G."/>
            <person name="Wegrzyn J.L."/>
            <person name="Mcevoy S.L."/>
        </authorList>
    </citation>
    <scope>NUCLEOTIDE SEQUENCE</scope>
    <source>
        <strain evidence="2">NS2018</strain>
        <tissue evidence="2">Leaf</tissue>
    </source>
</reference>
<feature type="region of interest" description="Disordered" evidence="1">
    <location>
        <begin position="1"/>
        <end position="40"/>
    </location>
</feature>
<dbReference type="AlphaFoldDB" id="A0AA39VC32"/>
<accession>A0AA39VC32</accession>
<organism evidence="2 3">
    <name type="scientific">Acer saccharum</name>
    <name type="common">Sugar maple</name>
    <dbReference type="NCBI Taxonomy" id="4024"/>
    <lineage>
        <taxon>Eukaryota</taxon>
        <taxon>Viridiplantae</taxon>
        <taxon>Streptophyta</taxon>
        <taxon>Embryophyta</taxon>
        <taxon>Tracheophyta</taxon>
        <taxon>Spermatophyta</taxon>
        <taxon>Magnoliopsida</taxon>
        <taxon>eudicotyledons</taxon>
        <taxon>Gunneridae</taxon>
        <taxon>Pentapetalae</taxon>
        <taxon>rosids</taxon>
        <taxon>malvids</taxon>
        <taxon>Sapindales</taxon>
        <taxon>Sapindaceae</taxon>
        <taxon>Hippocastanoideae</taxon>
        <taxon>Acereae</taxon>
        <taxon>Acer</taxon>
    </lineage>
</organism>
<protein>
    <submittedName>
        <fullName evidence="2">Uncharacterized protein</fullName>
    </submittedName>
</protein>
<gene>
    <name evidence="2" type="ORF">LWI29_012392</name>
</gene>
<sequence length="181" mass="20732">MSKAGLEPPTAIPLDRPVTDKSLEPVISLDPEDTEGGGPPTYYVNRQALGSLLDTKKKYARVKDLNSKLYDKIKRDRGLVESLRDKLEGASTFYRKSKAECRKKHEKLIEYRYCLRSANETIESMKRDLGENAVDRYVISDEGYKRDKDIFDRAVEDLKVMLGNKYPDFDFSEFHKEVAAA</sequence>
<reference evidence="2" key="1">
    <citation type="journal article" date="2022" name="Plant J.">
        <title>Strategies of tolerance reflected in two North American maple genomes.</title>
        <authorList>
            <person name="McEvoy S.L."/>
            <person name="Sezen U.U."/>
            <person name="Trouern-Trend A."/>
            <person name="McMahon S.M."/>
            <person name="Schaberg P.G."/>
            <person name="Yang J."/>
            <person name="Wegrzyn J.L."/>
            <person name="Swenson N.G."/>
        </authorList>
    </citation>
    <scope>NUCLEOTIDE SEQUENCE</scope>
    <source>
        <strain evidence="2">NS2018</strain>
    </source>
</reference>
<name>A0AA39VC32_ACESA</name>
<comment type="caution">
    <text evidence="2">The sequence shown here is derived from an EMBL/GenBank/DDBJ whole genome shotgun (WGS) entry which is preliminary data.</text>
</comment>
<keyword evidence="3" id="KW-1185">Reference proteome</keyword>
<dbReference type="Proteomes" id="UP001168877">
    <property type="component" value="Unassembled WGS sequence"/>
</dbReference>
<proteinExistence type="predicted"/>